<dbReference type="AlphaFoldDB" id="A0AAD5PBW9"/>
<organism evidence="2 3">
    <name type="scientific">Phascolomyces articulosus</name>
    <dbReference type="NCBI Taxonomy" id="60185"/>
    <lineage>
        <taxon>Eukaryota</taxon>
        <taxon>Fungi</taxon>
        <taxon>Fungi incertae sedis</taxon>
        <taxon>Mucoromycota</taxon>
        <taxon>Mucoromycotina</taxon>
        <taxon>Mucoromycetes</taxon>
        <taxon>Mucorales</taxon>
        <taxon>Lichtheimiaceae</taxon>
        <taxon>Phascolomyces</taxon>
    </lineage>
</organism>
<dbReference type="EMBL" id="JAIXMP010000028">
    <property type="protein sequence ID" value="KAI9252405.1"/>
    <property type="molecule type" value="Genomic_DNA"/>
</dbReference>
<dbReference type="Proteomes" id="UP001209540">
    <property type="component" value="Unassembled WGS sequence"/>
</dbReference>
<reference evidence="2" key="1">
    <citation type="journal article" date="2022" name="IScience">
        <title>Evolution of zygomycete secretomes and the origins of terrestrial fungal ecologies.</title>
        <authorList>
            <person name="Chang Y."/>
            <person name="Wang Y."/>
            <person name="Mondo S."/>
            <person name="Ahrendt S."/>
            <person name="Andreopoulos W."/>
            <person name="Barry K."/>
            <person name="Beard J."/>
            <person name="Benny G.L."/>
            <person name="Blankenship S."/>
            <person name="Bonito G."/>
            <person name="Cuomo C."/>
            <person name="Desiro A."/>
            <person name="Gervers K.A."/>
            <person name="Hundley H."/>
            <person name="Kuo A."/>
            <person name="LaButti K."/>
            <person name="Lang B.F."/>
            <person name="Lipzen A."/>
            <person name="O'Donnell K."/>
            <person name="Pangilinan J."/>
            <person name="Reynolds N."/>
            <person name="Sandor L."/>
            <person name="Smith M.E."/>
            <person name="Tsang A."/>
            <person name="Grigoriev I.V."/>
            <person name="Stajich J.E."/>
            <person name="Spatafora J.W."/>
        </authorList>
    </citation>
    <scope>NUCLEOTIDE SEQUENCE</scope>
    <source>
        <strain evidence="2">RSA 2281</strain>
    </source>
</reference>
<feature type="transmembrane region" description="Helical" evidence="1">
    <location>
        <begin position="240"/>
        <end position="257"/>
    </location>
</feature>
<keyword evidence="1" id="KW-0812">Transmembrane</keyword>
<sequence length="261" mass="30797">MFFKPWACNSAGPTLYTYNWVLLDSVRKRKLTVHPRHHIFIVYADMLILDRMGYIVVICCQNHSQNLHRKKKTGFGKSVLVHRELKVSSIAFFKKTFCNNRVPVRFTFFRFLRRRERSCDIVPVGVNRVSRVARHRACGYYHVNIKQLYRTNLNSCFVIDNETTRKDASYIIFPPDKVGKNLISMTKSNQYNKYSRKTNKARFSIFLTIYVVFGDFNKESKCTESVGNYKMISEKINLRFLKAWLAFVFFSLFSTIMRRAA</sequence>
<gene>
    <name evidence="2" type="ORF">BDA99DRAFT_541125</name>
</gene>
<comment type="caution">
    <text evidence="2">The sequence shown here is derived from an EMBL/GenBank/DDBJ whole genome shotgun (WGS) entry which is preliminary data.</text>
</comment>
<evidence type="ECO:0000313" key="3">
    <source>
        <dbReference type="Proteomes" id="UP001209540"/>
    </source>
</evidence>
<keyword evidence="1" id="KW-1133">Transmembrane helix</keyword>
<keyword evidence="3" id="KW-1185">Reference proteome</keyword>
<reference evidence="2" key="2">
    <citation type="submission" date="2023-02" db="EMBL/GenBank/DDBJ databases">
        <authorList>
            <consortium name="DOE Joint Genome Institute"/>
            <person name="Mondo S.J."/>
            <person name="Chang Y."/>
            <person name="Wang Y."/>
            <person name="Ahrendt S."/>
            <person name="Andreopoulos W."/>
            <person name="Barry K."/>
            <person name="Beard J."/>
            <person name="Benny G.L."/>
            <person name="Blankenship S."/>
            <person name="Bonito G."/>
            <person name="Cuomo C."/>
            <person name="Desiro A."/>
            <person name="Gervers K.A."/>
            <person name="Hundley H."/>
            <person name="Kuo A."/>
            <person name="LaButti K."/>
            <person name="Lang B.F."/>
            <person name="Lipzen A."/>
            <person name="O'Donnell K."/>
            <person name="Pangilinan J."/>
            <person name="Reynolds N."/>
            <person name="Sandor L."/>
            <person name="Smith M.W."/>
            <person name="Tsang A."/>
            <person name="Grigoriev I.V."/>
            <person name="Stajich J.E."/>
            <person name="Spatafora J.W."/>
        </authorList>
    </citation>
    <scope>NUCLEOTIDE SEQUENCE</scope>
    <source>
        <strain evidence="2">RSA 2281</strain>
    </source>
</reference>
<protein>
    <submittedName>
        <fullName evidence="2">Uncharacterized protein</fullName>
    </submittedName>
</protein>
<evidence type="ECO:0000256" key="1">
    <source>
        <dbReference type="SAM" id="Phobius"/>
    </source>
</evidence>
<keyword evidence="1" id="KW-0472">Membrane</keyword>
<proteinExistence type="predicted"/>
<name>A0AAD5PBW9_9FUNG</name>
<evidence type="ECO:0000313" key="2">
    <source>
        <dbReference type="EMBL" id="KAI9252405.1"/>
    </source>
</evidence>
<accession>A0AAD5PBW9</accession>